<accession>A0ABY6MX16</accession>
<evidence type="ECO:0000313" key="2">
    <source>
        <dbReference type="Proteomes" id="UP001163739"/>
    </source>
</evidence>
<proteinExistence type="predicted"/>
<evidence type="ECO:0000313" key="1">
    <source>
        <dbReference type="EMBL" id="UZE94370.1"/>
    </source>
</evidence>
<protein>
    <submittedName>
        <fullName evidence="1">Uncharacterized protein</fullName>
    </submittedName>
</protein>
<dbReference type="RefSeq" id="WP_265045865.1">
    <property type="nucleotide sequence ID" value="NZ_CP100390.1"/>
</dbReference>
<organism evidence="1 2">
    <name type="scientific">Alkalimarinus alittae</name>
    <dbReference type="NCBI Taxonomy" id="2961619"/>
    <lineage>
        <taxon>Bacteria</taxon>
        <taxon>Pseudomonadati</taxon>
        <taxon>Pseudomonadota</taxon>
        <taxon>Gammaproteobacteria</taxon>
        <taxon>Alteromonadales</taxon>
        <taxon>Alteromonadaceae</taxon>
        <taxon>Alkalimarinus</taxon>
    </lineage>
</organism>
<dbReference type="EMBL" id="CP100390">
    <property type="protein sequence ID" value="UZE94370.1"/>
    <property type="molecule type" value="Genomic_DNA"/>
</dbReference>
<keyword evidence="2" id="KW-1185">Reference proteome</keyword>
<reference evidence="1" key="1">
    <citation type="submission" date="2022-06" db="EMBL/GenBank/DDBJ databases">
        <title>Alkalimarinus sp. nov., isolated from gut of a Alitta virens.</title>
        <authorList>
            <person name="Yang A.I."/>
            <person name="Shin N.-R."/>
        </authorList>
    </citation>
    <scope>NUCLEOTIDE SEQUENCE</scope>
    <source>
        <strain evidence="1">A2M4</strain>
    </source>
</reference>
<dbReference type="Proteomes" id="UP001163739">
    <property type="component" value="Chromosome"/>
</dbReference>
<gene>
    <name evidence="1" type="ORF">NKI27_09705</name>
</gene>
<sequence length="140" mass="14776">MATPVTSILIIASTSTAQYATSQQFSGITIPQVAAAEIRLSSTQSGGSTAVTIPASGSKNLEDITPADITINVEPPKEGDAWLPSSLCVLGKGDTGDYQIICNIPAWPPQIWLSADKNDHQYPDAFSSINLEQVIQACNK</sequence>
<name>A0ABY6MX16_9ALTE</name>